<gene>
    <name evidence="9" type="ORF">EV655_10288</name>
</gene>
<evidence type="ECO:0000313" key="10">
    <source>
        <dbReference type="Proteomes" id="UP000295142"/>
    </source>
</evidence>
<feature type="active site" description="Charge relay system" evidence="5">
    <location>
        <position position="399"/>
    </location>
</feature>
<feature type="active site" description="Charge relay system" evidence="5">
    <location>
        <position position="243"/>
    </location>
</feature>
<dbReference type="PANTHER" id="PTHR43806:SF11">
    <property type="entry name" value="CEREVISIN-RELATED"/>
    <property type="match status" value="1"/>
</dbReference>
<comment type="similarity">
    <text evidence="1 5">Belongs to the peptidase S8 family.</text>
</comment>
<feature type="active site" description="Charge relay system" evidence="5">
    <location>
        <position position="211"/>
    </location>
</feature>
<dbReference type="CDD" id="cd05561">
    <property type="entry name" value="Peptidases_S8_4"/>
    <property type="match status" value="1"/>
</dbReference>
<keyword evidence="4 5" id="KW-0720">Serine protease</keyword>
<dbReference type="AlphaFoldDB" id="A0A4R2KJ96"/>
<evidence type="ECO:0000256" key="7">
    <source>
        <dbReference type="SAM" id="SignalP"/>
    </source>
</evidence>
<name>A0A4R2KJ96_9RHOB</name>
<feature type="signal peptide" evidence="7">
    <location>
        <begin position="1"/>
        <end position="36"/>
    </location>
</feature>
<feature type="region of interest" description="Disordered" evidence="6">
    <location>
        <begin position="36"/>
        <end position="75"/>
    </location>
</feature>
<evidence type="ECO:0000313" key="9">
    <source>
        <dbReference type="EMBL" id="TCO73324.1"/>
    </source>
</evidence>
<dbReference type="InterPro" id="IPR015500">
    <property type="entry name" value="Peptidase_S8_subtilisin-rel"/>
</dbReference>
<dbReference type="Pfam" id="PF00082">
    <property type="entry name" value="Peptidase_S8"/>
    <property type="match status" value="1"/>
</dbReference>
<evidence type="ECO:0000256" key="6">
    <source>
        <dbReference type="SAM" id="MobiDB-lite"/>
    </source>
</evidence>
<dbReference type="PROSITE" id="PS00138">
    <property type="entry name" value="SUBTILASE_SER"/>
    <property type="match status" value="1"/>
</dbReference>
<evidence type="ECO:0000256" key="4">
    <source>
        <dbReference type="ARBA" id="ARBA00022825"/>
    </source>
</evidence>
<evidence type="ECO:0000256" key="1">
    <source>
        <dbReference type="ARBA" id="ARBA00011073"/>
    </source>
</evidence>
<dbReference type="InterPro" id="IPR036852">
    <property type="entry name" value="Peptidase_S8/S53_dom_sf"/>
</dbReference>
<feature type="compositionally biased region" description="Gly residues" evidence="6">
    <location>
        <begin position="61"/>
        <end position="72"/>
    </location>
</feature>
<keyword evidence="10" id="KW-1185">Reference proteome</keyword>
<dbReference type="PRINTS" id="PR00723">
    <property type="entry name" value="SUBTILISIN"/>
</dbReference>
<dbReference type="InterPro" id="IPR000209">
    <property type="entry name" value="Peptidase_S8/S53_dom"/>
</dbReference>
<dbReference type="GO" id="GO:0004252">
    <property type="term" value="F:serine-type endopeptidase activity"/>
    <property type="evidence" value="ECO:0007669"/>
    <property type="project" value="UniProtKB-UniRule"/>
</dbReference>
<dbReference type="InterPro" id="IPR050131">
    <property type="entry name" value="Peptidase_S8_subtilisin-like"/>
</dbReference>
<evidence type="ECO:0000256" key="5">
    <source>
        <dbReference type="PROSITE-ProRule" id="PRU01240"/>
    </source>
</evidence>
<dbReference type="RefSeq" id="WP_132541425.1">
    <property type="nucleotide sequence ID" value="NZ_SLWW01000002.1"/>
</dbReference>
<feature type="domain" description="Peptidase S8/S53" evidence="8">
    <location>
        <begin position="203"/>
        <end position="447"/>
    </location>
</feature>
<keyword evidence="7" id="KW-0732">Signal</keyword>
<sequence>MRLRPFALLLLVATLSAALILPAALHPLAPWGVAWADDDDDDDDDDNDAPSGARGRDDDSGGGPGPRAGSGGNFLRNLFGQPRQVRRSTPAPPPPAFVADEIVALSLTVEDLAALTAQGFSVIEELAVPGLSATPRRLRVPPGIALADARAAVRALTSGQDADLNHYYRAEAGFATDCRGADCPARQTIGWPRLPVREGTCGASVPIGMIDTGINEAHETFDGARIELHRLSPEGFDPSRAVHGTAVAALLVGDPATRAPGLVPGARLVAVDAFHRAGADERADVFTLVEALGFLAGQGVRVINLSLAGPDNGVLSEAIGQLVGTHDIVVVSAAGNGGPNAQPAYPAAYEPVIAVTAVDRAGRVYRRAVQGAHIDLAAPGVDVWTAASVRGARWKTGTSFAVPFVSAAAAILREARPDLTAAEVGDELRRRARDLGPLGHDAVFGAGLLNLGTLCGDKT</sequence>
<dbReference type="InterPro" id="IPR023828">
    <property type="entry name" value="Peptidase_S8_Ser-AS"/>
</dbReference>
<dbReference type="PANTHER" id="PTHR43806">
    <property type="entry name" value="PEPTIDASE S8"/>
    <property type="match status" value="1"/>
</dbReference>
<keyword evidence="2 5" id="KW-0645">Protease</keyword>
<dbReference type="EMBL" id="SLWW01000002">
    <property type="protein sequence ID" value="TCO73324.1"/>
    <property type="molecule type" value="Genomic_DNA"/>
</dbReference>
<dbReference type="Proteomes" id="UP000295142">
    <property type="component" value="Unassembled WGS sequence"/>
</dbReference>
<evidence type="ECO:0000256" key="3">
    <source>
        <dbReference type="ARBA" id="ARBA00022801"/>
    </source>
</evidence>
<accession>A0A4R2KJ96</accession>
<proteinExistence type="inferred from homology"/>
<reference evidence="9 10" key="1">
    <citation type="submission" date="2019-03" db="EMBL/GenBank/DDBJ databases">
        <title>Genomic Encyclopedia of Type Strains, Phase IV (KMG-IV): sequencing the most valuable type-strain genomes for metagenomic binning, comparative biology and taxonomic classification.</title>
        <authorList>
            <person name="Goeker M."/>
        </authorList>
    </citation>
    <scope>NUCLEOTIDE SEQUENCE [LARGE SCALE GENOMIC DNA]</scope>
    <source>
        <strain evidence="9 10">DSM 4868</strain>
    </source>
</reference>
<organism evidence="9 10">
    <name type="scientific">Rhodovulum euryhalinum</name>
    <dbReference type="NCBI Taxonomy" id="35805"/>
    <lineage>
        <taxon>Bacteria</taxon>
        <taxon>Pseudomonadati</taxon>
        <taxon>Pseudomonadota</taxon>
        <taxon>Alphaproteobacteria</taxon>
        <taxon>Rhodobacterales</taxon>
        <taxon>Paracoccaceae</taxon>
        <taxon>Rhodovulum</taxon>
    </lineage>
</organism>
<feature type="compositionally biased region" description="Acidic residues" evidence="6">
    <location>
        <begin position="36"/>
        <end position="48"/>
    </location>
</feature>
<evidence type="ECO:0000256" key="2">
    <source>
        <dbReference type="ARBA" id="ARBA00022670"/>
    </source>
</evidence>
<dbReference type="PROSITE" id="PS51892">
    <property type="entry name" value="SUBTILASE"/>
    <property type="match status" value="1"/>
</dbReference>
<feature type="chain" id="PRO_5020853772" evidence="7">
    <location>
        <begin position="37"/>
        <end position="459"/>
    </location>
</feature>
<dbReference type="GO" id="GO:0006508">
    <property type="term" value="P:proteolysis"/>
    <property type="evidence" value="ECO:0007669"/>
    <property type="project" value="UniProtKB-KW"/>
</dbReference>
<dbReference type="Gene3D" id="3.40.50.200">
    <property type="entry name" value="Peptidase S8/S53 domain"/>
    <property type="match status" value="1"/>
</dbReference>
<dbReference type="OrthoDB" id="5405281at2"/>
<dbReference type="SUPFAM" id="SSF52743">
    <property type="entry name" value="Subtilisin-like"/>
    <property type="match status" value="1"/>
</dbReference>
<comment type="caution">
    <text evidence="9">The sequence shown here is derived from an EMBL/GenBank/DDBJ whole genome shotgun (WGS) entry which is preliminary data.</text>
</comment>
<protein>
    <submittedName>
        <fullName evidence="9">Subtilase family protein</fullName>
    </submittedName>
</protein>
<evidence type="ECO:0000259" key="8">
    <source>
        <dbReference type="Pfam" id="PF00082"/>
    </source>
</evidence>
<keyword evidence="3 5" id="KW-0378">Hydrolase</keyword>